<dbReference type="PROSITE" id="PS00678">
    <property type="entry name" value="WD_REPEATS_1"/>
    <property type="match status" value="3"/>
</dbReference>
<feature type="repeat" description="WD" evidence="3">
    <location>
        <begin position="32"/>
        <end position="73"/>
    </location>
</feature>
<organism evidence="4 5">
    <name type="scientific">Solirubrobacter phytolaccae</name>
    <dbReference type="NCBI Taxonomy" id="1404360"/>
    <lineage>
        <taxon>Bacteria</taxon>
        <taxon>Bacillati</taxon>
        <taxon>Actinomycetota</taxon>
        <taxon>Thermoleophilia</taxon>
        <taxon>Solirubrobacterales</taxon>
        <taxon>Solirubrobacteraceae</taxon>
        <taxon>Solirubrobacter</taxon>
    </lineage>
</organism>
<proteinExistence type="predicted"/>
<evidence type="ECO:0000313" key="5">
    <source>
        <dbReference type="Proteomes" id="UP001147653"/>
    </source>
</evidence>
<dbReference type="PROSITE" id="PS50082">
    <property type="entry name" value="WD_REPEATS_2"/>
    <property type="match status" value="7"/>
</dbReference>
<dbReference type="Proteomes" id="UP001147653">
    <property type="component" value="Unassembled WGS sequence"/>
</dbReference>
<dbReference type="InterPro" id="IPR015943">
    <property type="entry name" value="WD40/YVTN_repeat-like_dom_sf"/>
</dbReference>
<comment type="caution">
    <text evidence="4">The sequence shown here is derived from an EMBL/GenBank/DDBJ whole genome shotgun (WGS) entry which is preliminary data.</text>
</comment>
<evidence type="ECO:0000256" key="2">
    <source>
        <dbReference type="ARBA" id="ARBA00022737"/>
    </source>
</evidence>
<dbReference type="InterPro" id="IPR020472">
    <property type="entry name" value="WD40_PAC1"/>
</dbReference>
<dbReference type="EMBL" id="JAPDDP010000025">
    <property type="protein sequence ID" value="MDA0181702.1"/>
    <property type="molecule type" value="Genomic_DNA"/>
</dbReference>
<dbReference type="PROSITE" id="PS50294">
    <property type="entry name" value="WD_REPEATS_REGION"/>
    <property type="match status" value="4"/>
</dbReference>
<dbReference type="InterPro" id="IPR036322">
    <property type="entry name" value="WD40_repeat_dom_sf"/>
</dbReference>
<dbReference type="CDD" id="cd00200">
    <property type="entry name" value="WD40"/>
    <property type="match status" value="1"/>
</dbReference>
<dbReference type="PANTHER" id="PTHR22847:SF637">
    <property type="entry name" value="WD REPEAT DOMAIN 5B"/>
    <property type="match status" value="1"/>
</dbReference>
<keyword evidence="2" id="KW-0677">Repeat</keyword>
<feature type="repeat" description="WD" evidence="3">
    <location>
        <begin position="366"/>
        <end position="407"/>
    </location>
</feature>
<name>A0A9X3NBH4_9ACTN</name>
<dbReference type="InterPro" id="IPR001680">
    <property type="entry name" value="WD40_rpt"/>
</dbReference>
<dbReference type="Pfam" id="PF00400">
    <property type="entry name" value="WD40"/>
    <property type="match status" value="5"/>
</dbReference>
<protein>
    <submittedName>
        <fullName evidence="4">WD40 repeat domain-containing protein</fullName>
    </submittedName>
</protein>
<feature type="repeat" description="WD" evidence="3">
    <location>
        <begin position="198"/>
        <end position="237"/>
    </location>
</feature>
<dbReference type="SMART" id="SM00320">
    <property type="entry name" value="WD40"/>
    <property type="match status" value="12"/>
</dbReference>
<dbReference type="SUPFAM" id="SSF50978">
    <property type="entry name" value="WD40 repeat-like"/>
    <property type="match status" value="2"/>
</dbReference>
<accession>A0A9X3NBH4</accession>
<evidence type="ECO:0000256" key="3">
    <source>
        <dbReference type="PROSITE-ProRule" id="PRU00221"/>
    </source>
</evidence>
<feature type="repeat" description="WD" evidence="3">
    <location>
        <begin position="324"/>
        <end position="365"/>
    </location>
</feature>
<keyword evidence="1 3" id="KW-0853">WD repeat</keyword>
<dbReference type="PRINTS" id="PR00320">
    <property type="entry name" value="GPROTEINBRPT"/>
</dbReference>
<reference evidence="4" key="1">
    <citation type="submission" date="2022-10" db="EMBL/GenBank/DDBJ databases">
        <title>The WGS of Solirubrobacter phytolaccae KCTC 29190.</title>
        <authorList>
            <person name="Jiang Z."/>
        </authorList>
    </citation>
    <scope>NUCLEOTIDE SEQUENCE</scope>
    <source>
        <strain evidence="4">KCTC 29190</strain>
    </source>
</reference>
<feature type="repeat" description="WD" evidence="3">
    <location>
        <begin position="408"/>
        <end position="449"/>
    </location>
</feature>
<dbReference type="Gene3D" id="2.130.10.10">
    <property type="entry name" value="YVTN repeat-like/Quinoprotein amine dehydrogenase"/>
    <property type="match status" value="4"/>
</dbReference>
<gene>
    <name evidence="4" type="ORF">OJ997_15455</name>
</gene>
<sequence>MSEGGHVVLTGSFDRTVAVWKTGSVPSPVRRLRGHQAAVTAVACDSDGSELVSGGLDGRLLRWSSHSPDRHETLREHSRGVTALAMDRTSGDIAVGYDDGELHVQSRESHEWLQLGGSRQRVVGVSVSRAQDSLLAIRADGTIQMWELSSGALLSATAHHSPLTAAAVEWVGGLVVVGDTNYRLSVYELRRPRPAGELVGHSGWITAIGVQGGHAISAATDGTIRSWDLRTTATRSVVRPSAPVGALAVDREGRVAAGTDEGDVVLTTIREDAAAARTGWRRPVHHAAPVWAVKAVSGDVVATGSADFSVGIWAAQDARPLRVLEGHTAWVNAVAGFAAGTRVLSGSSDSTLRVWDIGSGALLGTLHGHDGWINAVAVSPDGEIAISGASDQVASVWTLEPRRRLITLVGHSAAVTGVALSKSKAVAATCSADGTVRLWRTADGAALRVIGCAHETLTPFTSVHFVSDSGALVASSLDGRIWTTDEDCVSLRLLAQVPGRVWGLAVLADGRHVAVPSIDGRLRVLSADSGAQIASCDLGTPLTACATVPGASHLVVADRHGGLHISPTPSTPELSPSAKAD</sequence>
<dbReference type="InterPro" id="IPR019775">
    <property type="entry name" value="WD40_repeat_CS"/>
</dbReference>
<dbReference type="PANTHER" id="PTHR22847">
    <property type="entry name" value="WD40 REPEAT PROTEIN"/>
    <property type="match status" value="1"/>
</dbReference>
<dbReference type="AlphaFoldDB" id="A0A9X3NBH4"/>
<feature type="repeat" description="WD" evidence="3">
    <location>
        <begin position="115"/>
        <end position="156"/>
    </location>
</feature>
<evidence type="ECO:0000313" key="4">
    <source>
        <dbReference type="EMBL" id="MDA0181702.1"/>
    </source>
</evidence>
<feature type="repeat" description="WD" evidence="3">
    <location>
        <begin position="1"/>
        <end position="21"/>
    </location>
</feature>
<evidence type="ECO:0000256" key="1">
    <source>
        <dbReference type="ARBA" id="ARBA00022574"/>
    </source>
</evidence>
<keyword evidence="5" id="KW-1185">Reference proteome</keyword>